<proteinExistence type="predicted"/>
<dbReference type="Proteomes" id="UP001499993">
    <property type="component" value="Unassembled WGS sequence"/>
</dbReference>
<organism evidence="1 2">
    <name type="scientific">Streptomonospora halophila</name>
    <dbReference type="NCBI Taxonomy" id="427369"/>
    <lineage>
        <taxon>Bacteria</taxon>
        <taxon>Bacillati</taxon>
        <taxon>Actinomycetota</taxon>
        <taxon>Actinomycetes</taxon>
        <taxon>Streptosporangiales</taxon>
        <taxon>Nocardiopsidaceae</taxon>
        <taxon>Streptomonospora</taxon>
    </lineage>
</organism>
<comment type="caution">
    <text evidence="1">The sequence shown here is derived from an EMBL/GenBank/DDBJ whole genome shotgun (WGS) entry which is preliminary data.</text>
</comment>
<gene>
    <name evidence="1" type="ORF">GCM10023224_05440</name>
</gene>
<dbReference type="EMBL" id="BAABIK010000002">
    <property type="protein sequence ID" value="GAA4928969.1"/>
    <property type="molecule type" value="Genomic_DNA"/>
</dbReference>
<name>A0ABP9G602_9ACTN</name>
<protein>
    <recommendedName>
        <fullName evidence="3">BED-type domain-containing protein</fullName>
    </recommendedName>
</protein>
<sequence>MATDLPDYIEIAYSHITRSWGVTCTACPHKMRNAGATEDAAAHVARMHLDHDHSGWNTTA</sequence>
<accession>A0ABP9G602</accession>
<reference evidence="2" key="1">
    <citation type="journal article" date="2019" name="Int. J. Syst. Evol. Microbiol.">
        <title>The Global Catalogue of Microorganisms (GCM) 10K type strain sequencing project: providing services to taxonomists for standard genome sequencing and annotation.</title>
        <authorList>
            <consortium name="The Broad Institute Genomics Platform"/>
            <consortium name="The Broad Institute Genome Sequencing Center for Infectious Disease"/>
            <person name="Wu L."/>
            <person name="Ma J."/>
        </authorList>
    </citation>
    <scope>NUCLEOTIDE SEQUENCE [LARGE SCALE GENOMIC DNA]</scope>
    <source>
        <strain evidence="2">JCM 18123</strain>
    </source>
</reference>
<dbReference type="RefSeq" id="WP_345555321.1">
    <property type="nucleotide sequence ID" value="NZ_BAABIK010000002.1"/>
</dbReference>
<evidence type="ECO:0008006" key="3">
    <source>
        <dbReference type="Google" id="ProtNLM"/>
    </source>
</evidence>
<evidence type="ECO:0000313" key="1">
    <source>
        <dbReference type="EMBL" id="GAA4928969.1"/>
    </source>
</evidence>
<keyword evidence="2" id="KW-1185">Reference proteome</keyword>
<evidence type="ECO:0000313" key="2">
    <source>
        <dbReference type="Proteomes" id="UP001499993"/>
    </source>
</evidence>